<dbReference type="Proteomes" id="UP001595699">
    <property type="component" value="Unassembled WGS sequence"/>
</dbReference>
<sequence length="151" mass="16624">MIVLGQEPAATVRYLATLRDGLSAGKLPVWEGGLSPVLDLDLVCHLPPPTNHPEWTARFRPGLCYYRHGPGFVEVKDTRTPATAARFVIDDPDLLSCFLRCLNPTPIAGLGPADTEAVEALVDERLVLRFDDTLLTLPHRMTRWPIPAMAS</sequence>
<dbReference type="Pfam" id="PF19142">
    <property type="entry name" value="DUF5825"/>
    <property type="match status" value="1"/>
</dbReference>
<dbReference type="RefSeq" id="WP_205121597.1">
    <property type="nucleotide sequence ID" value="NZ_JAFBCM010000001.1"/>
</dbReference>
<name>A0ABV7YKX1_9ACTN</name>
<protein>
    <submittedName>
        <fullName evidence="1">DUF5825 family protein</fullName>
    </submittedName>
</protein>
<evidence type="ECO:0000313" key="2">
    <source>
        <dbReference type="Proteomes" id="UP001595699"/>
    </source>
</evidence>
<proteinExistence type="predicted"/>
<organism evidence="1 2">
    <name type="scientific">Tenggerimyces flavus</name>
    <dbReference type="NCBI Taxonomy" id="1708749"/>
    <lineage>
        <taxon>Bacteria</taxon>
        <taxon>Bacillati</taxon>
        <taxon>Actinomycetota</taxon>
        <taxon>Actinomycetes</taxon>
        <taxon>Propionibacteriales</taxon>
        <taxon>Nocardioidaceae</taxon>
        <taxon>Tenggerimyces</taxon>
    </lineage>
</organism>
<comment type="caution">
    <text evidence="1">The sequence shown here is derived from an EMBL/GenBank/DDBJ whole genome shotgun (WGS) entry which is preliminary data.</text>
</comment>
<dbReference type="InterPro" id="IPR043863">
    <property type="entry name" value="DUF5825"/>
</dbReference>
<keyword evidence="2" id="KW-1185">Reference proteome</keyword>
<accession>A0ABV7YKX1</accession>
<evidence type="ECO:0000313" key="1">
    <source>
        <dbReference type="EMBL" id="MFC3764753.1"/>
    </source>
</evidence>
<gene>
    <name evidence="1" type="ORF">ACFOUW_28210</name>
</gene>
<dbReference type="EMBL" id="JBHRZH010000033">
    <property type="protein sequence ID" value="MFC3764753.1"/>
    <property type="molecule type" value="Genomic_DNA"/>
</dbReference>
<reference evidence="2" key="1">
    <citation type="journal article" date="2019" name="Int. J. Syst. Evol. Microbiol.">
        <title>The Global Catalogue of Microorganisms (GCM) 10K type strain sequencing project: providing services to taxonomists for standard genome sequencing and annotation.</title>
        <authorList>
            <consortium name="The Broad Institute Genomics Platform"/>
            <consortium name="The Broad Institute Genome Sequencing Center for Infectious Disease"/>
            <person name="Wu L."/>
            <person name="Ma J."/>
        </authorList>
    </citation>
    <scope>NUCLEOTIDE SEQUENCE [LARGE SCALE GENOMIC DNA]</scope>
    <source>
        <strain evidence="2">CGMCC 4.7241</strain>
    </source>
</reference>